<feature type="region of interest" description="Disordered" evidence="2">
    <location>
        <begin position="194"/>
        <end position="297"/>
    </location>
</feature>
<evidence type="ECO:0000256" key="1">
    <source>
        <dbReference type="SAM" id="Coils"/>
    </source>
</evidence>
<feature type="compositionally biased region" description="Low complexity" evidence="2">
    <location>
        <begin position="134"/>
        <end position="158"/>
    </location>
</feature>
<keyword evidence="1" id="KW-0175">Coiled coil</keyword>
<feature type="compositionally biased region" description="Polar residues" evidence="2">
    <location>
        <begin position="201"/>
        <end position="210"/>
    </location>
</feature>
<reference evidence="3" key="1">
    <citation type="submission" date="2014-05" db="EMBL/GenBank/DDBJ databases">
        <title>The transcriptome of the halophilic microalga Tetraselmis sp. GSL018 isolated from the Great Salt Lake, Utah.</title>
        <authorList>
            <person name="Jinkerson R.E."/>
            <person name="D'Adamo S."/>
            <person name="Posewitz M.C."/>
        </authorList>
    </citation>
    <scope>NUCLEOTIDE SEQUENCE</scope>
    <source>
        <strain evidence="3">GSL018</strain>
    </source>
</reference>
<feature type="compositionally biased region" description="Basic and acidic residues" evidence="2">
    <location>
        <begin position="78"/>
        <end position="93"/>
    </location>
</feature>
<evidence type="ECO:0000256" key="2">
    <source>
        <dbReference type="SAM" id="MobiDB-lite"/>
    </source>
</evidence>
<gene>
    <name evidence="3" type="ORF">TSPGSL018_27107</name>
</gene>
<feature type="compositionally biased region" description="Basic residues" evidence="2">
    <location>
        <begin position="250"/>
        <end position="262"/>
    </location>
</feature>
<evidence type="ECO:0008006" key="4">
    <source>
        <dbReference type="Google" id="ProtNLM"/>
    </source>
</evidence>
<dbReference type="AlphaFoldDB" id="A0A061RPY5"/>
<feature type="compositionally biased region" description="Basic and acidic residues" evidence="2">
    <location>
        <begin position="18"/>
        <end position="30"/>
    </location>
</feature>
<organism evidence="3">
    <name type="scientific">Tetraselmis sp. GSL018</name>
    <dbReference type="NCBI Taxonomy" id="582737"/>
    <lineage>
        <taxon>Eukaryota</taxon>
        <taxon>Viridiplantae</taxon>
        <taxon>Chlorophyta</taxon>
        <taxon>core chlorophytes</taxon>
        <taxon>Chlorodendrophyceae</taxon>
        <taxon>Chlorodendrales</taxon>
        <taxon>Chlorodendraceae</taxon>
        <taxon>Tetraselmis</taxon>
    </lineage>
</organism>
<feature type="compositionally biased region" description="Low complexity" evidence="2">
    <location>
        <begin position="218"/>
        <end position="229"/>
    </location>
</feature>
<sequence>MAWFSKDVAEVLCRFSEERISSSPEREQHSRQTTSFQFSDSDDERSELEVRSQVQSCGARVSPGAPGSQLKQDSGEASLRDSSEAGLKERIPTEHQPLPENEPSNTPAAVEDAGSANQPHVSPEGAVQSAAREVQQPVQTVQPPLHGQRQSSFLSASSFRRRQTSSVTLSNEDNLGRAAVPALPLEGLKESWGEPEFAFSGDSQRNLQGNSRGGTRQGFGQQQQRQQWRYAGHTQAESEALEGKGEHLPRMHARGSPPRRRAASTSPLRGPMVPDHAAPDSSPREFHSYAEGSPRGEYVMPRQAPFRRDAGKRPGLDTGDVVCFLGPDGVPYSVQEVPNDAHPGQKYMVFEAGDAGVSTDDRRCHLEVVRQGKWIGFRCAAAGNRFLQARRRAVQRLCFFNVNFGTWEQWEFAHGEPRIPWDRMTMYLKSRRLPQYVLSVEVTRVGCFDGPGSPYLTPRSLRVAESEGQSTVMNSMSGLLIHEWFQFVNKEKGARLETDKAVAALLQEAADLKSSLLRQIDELRRDAKQQVQALAEGMLSRDRIIADRERRLSANLLWGVNMLHSKNVSIVLRQALGWWSKMAQYRVRTSKMFAKCIERCMRVRKASAWRRWVDALDEAKDARRMMARFLSRAASANRHAAWNSWVAFVEQRKSNRRDMLQMHTRYLRTLEYKAIERWALYYRGCVAERHRMQAWVARALRLPGRAQGADDEAAGPLHAEPPLCRL</sequence>
<evidence type="ECO:0000313" key="3">
    <source>
        <dbReference type="EMBL" id="JAC74018.1"/>
    </source>
</evidence>
<feature type="coiled-coil region" evidence="1">
    <location>
        <begin position="506"/>
        <end position="533"/>
    </location>
</feature>
<protein>
    <recommendedName>
        <fullName evidence="4">Sfi1 spindle body domain-containing protein</fullName>
    </recommendedName>
</protein>
<feature type="compositionally biased region" description="Polar residues" evidence="2">
    <location>
        <begin position="164"/>
        <end position="173"/>
    </location>
</feature>
<feature type="region of interest" description="Disordered" evidence="2">
    <location>
        <begin position="18"/>
        <end position="177"/>
    </location>
</feature>
<name>A0A061RPY5_9CHLO</name>
<dbReference type="EMBL" id="GBEZ01011798">
    <property type="protein sequence ID" value="JAC74018.1"/>
    <property type="molecule type" value="Transcribed_RNA"/>
</dbReference>
<proteinExistence type="predicted"/>
<accession>A0A061RPY5</accession>